<gene>
    <name evidence="4" type="ORF">TWF696_000686</name>
</gene>
<dbReference type="PANTHER" id="PTHR14359:SF6">
    <property type="entry name" value="PHOSPHOPANTOTHENOYLCYSTEINE DECARBOXYLASE"/>
    <property type="match status" value="1"/>
</dbReference>
<organism evidence="4 5">
    <name type="scientific">Orbilia brochopaga</name>
    <dbReference type="NCBI Taxonomy" id="3140254"/>
    <lineage>
        <taxon>Eukaryota</taxon>
        <taxon>Fungi</taxon>
        <taxon>Dikarya</taxon>
        <taxon>Ascomycota</taxon>
        <taxon>Pezizomycotina</taxon>
        <taxon>Orbiliomycetes</taxon>
        <taxon>Orbiliales</taxon>
        <taxon>Orbiliaceae</taxon>
        <taxon>Orbilia</taxon>
    </lineage>
</organism>
<proteinExistence type="inferred from homology"/>
<dbReference type="Pfam" id="PF02441">
    <property type="entry name" value="Flavoprotein"/>
    <property type="match status" value="1"/>
</dbReference>
<dbReference type="AlphaFoldDB" id="A0AAV9VC17"/>
<comment type="similarity">
    <text evidence="2">Belongs to the HFCD (homooligomeric flavin containing Cys decarboxylase) superfamily.</text>
</comment>
<dbReference type="GO" id="GO:0004633">
    <property type="term" value="F:phosphopantothenoylcysteine decarboxylase activity"/>
    <property type="evidence" value="ECO:0007669"/>
    <property type="project" value="TreeGrafter"/>
</dbReference>
<evidence type="ECO:0000313" key="5">
    <source>
        <dbReference type="Proteomes" id="UP001375240"/>
    </source>
</evidence>
<dbReference type="Proteomes" id="UP001375240">
    <property type="component" value="Unassembled WGS sequence"/>
</dbReference>
<dbReference type="GO" id="GO:0010181">
    <property type="term" value="F:FMN binding"/>
    <property type="evidence" value="ECO:0007669"/>
    <property type="project" value="TreeGrafter"/>
</dbReference>
<dbReference type="GO" id="GO:0015937">
    <property type="term" value="P:coenzyme A biosynthetic process"/>
    <property type="evidence" value="ECO:0007669"/>
    <property type="project" value="UniProtKB-KW"/>
</dbReference>
<dbReference type="GO" id="GO:0071513">
    <property type="term" value="C:phosphopantothenoylcysteine decarboxylase complex"/>
    <property type="evidence" value="ECO:0007669"/>
    <property type="project" value="TreeGrafter"/>
</dbReference>
<keyword evidence="1" id="KW-0173">Coenzyme A biosynthesis</keyword>
<evidence type="ECO:0000313" key="4">
    <source>
        <dbReference type="EMBL" id="KAK6359532.1"/>
    </source>
</evidence>
<reference evidence="4 5" key="1">
    <citation type="submission" date="2019-10" db="EMBL/GenBank/DDBJ databases">
        <authorList>
            <person name="Palmer J.M."/>
        </authorList>
    </citation>
    <scope>NUCLEOTIDE SEQUENCE [LARGE SCALE GENOMIC DNA]</scope>
    <source>
        <strain evidence="4 5">TWF696</strain>
    </source>
</reference>
<protein>
    <recommendedName>
        <fullName evidence="3">Flavoprotein domain-containing protein</fullName>
    </recommendedName>
</protein>
<evidence type="ECO:0000259" key="3">
    <source>
        <dbReference type="Pfam" id="PF02441"/>
    </source>
</evidence>
<dbReference type="InterPro" id="IPR003382">
    <property type="entry name" value="Flavoprotein"/>
</dbReference>
<dbReference type="InterPro" id="IPR036551">
    <property type="entry name" value="Flavin_trans-like"/>
</dbReference>
<evidence type="ECO:0000256" key="2">
    <source>
        <dbReference type="ARBA" id="ARBA00038350"/>
    </source>
</evidence>
<feature type="domain" description="Flavoprotein" evidence="3">
    <location>
        <begin position="29"/>
        <end position="247"/>
    </location>
</feature>
<dbReference type="EMBL" id="JAVHNQ010000001">
    <property type="protein sequence ID" value="KAK6359532.1"/>
    <property type="molecule type" value="Genomic_DNA"/>
</dbReference>
<comment type="caution">
    <text evidence="4">The sequence shown here is derived from an EMBL/GenBank/DDBJ whole genome shotgun (WGS) entry which is preliminary data.</text>
</comment>
<dbReference type="SUPFAM" id="SSF52507">
    <property type="entry name" value="Homo-oligomeric flavin-containing Cys decarboxylases, HFCD"/>
    <property type="match status" value="1"/>
</dbReference>
<keyword evidence="5" id="KW-1185">Reference proteome</keyword>
<dbReference type="Gene3D" id="3.40.50.1950">
    <property type="entry name" value="Flavin prenyltransferase-like"/>
    <property type="match status" value="1"/>
</dbReference>
<evidence type="ECO:0000256" key="1">
    <source>
        <dbReference type="ARBA" id="ARBA00022993"/>
    </source>
</evidence>
<dbReference type="PANTHER" id="PTHR14359">
    <property type="entry name" value="HOMO-OLIGOMERIC FLAVIN CONTAINING CYS DECARBOXYLASE FAMILY"/>
    <property type="match status" value="1"/>
</dbReference>
<name>A0AAV9VC17_9PEZI</name>
<accession>A0AAV9VC17</accession>
<sequence>MPRHATPSDIPTPSTAFQASDHAADNKIHVLLAASGSVATIKIPHILSALSIYPTLSIRLVLTTASLLFLPPLTTLLSTTPNLDSIHLDHHEWPAALSPESYIVADTMPLAPGSESERDLESVGFNASIWTRVGDPILHIELRRWADILLIAPLSANSLAKIVNGFSDNLLLSVVRAWDTAKPIACAPAMNTLMWEHPVTAKQIGVLEEEWSWFTVLRPVEKVLACGDSGSGAMREWTDIVQWLVDRLKLEKPDPDQ</sequence>